<accession>A0A6J1E1F3</accession>
<protein>
    <submittedName>
        <fullName evidence="4">Uncharacterized protein LOC111025065</fullName>
    </submittedName>
</protein>
<evidence type="ECO:0000259" key="2">
    <source>
        <dbReference type="Pfam" id="PF03732"/>
    </source>
</evidence>
<dbReference type="Proteomes" id="UP000504603">
    <property type="component" value="Unplaced"/>
</dbReference>
<feature type="compositionally biased region" description="Basic and acidic residues" evidence="1">
    <location>
        <begin position="341"/>
        <end position="355"/>
    </location>
</feature>
<dbReference type="Pfam" id="PF03732">
    <property type="entry name" value="Retrotrans_gag"/>
    <property type="match status" value="1"/>
</dbReference>
<dbReference type="AlphaFoldDB" id="A0A6J1E1F3"/>
<dbReference type="KEGG" id="mcha:111025065"/>
<keyword evidence="3" id="KW-1185">Reference proteome</keyword>
<dbReference type="OrthoDB" id="1305902at2759"/>
<dbReference type="GeneID" id="111025065"/>
<dbReference type="InterPro" id="IPR005162">
    <property type="entry name" value="Retrotrans_gag_dom"/>
</dbReference>
<name>A0A6J1E1F3_MOMCH</name>
<dbReference type="CDD" id="cd00303">
    <property type="entry name" value="retropepsin_like"/>
    <property type="match status" value="1"/>
</dbReference>
<sequence>MFQMLQTVDQFHGHATEDPHQHLKFFMGVCNSFKNEGLSNEVLRLKLFPYSLRDEARTWLESLPLESITSWDDLAEKFLMKYFPPSKNAKYRSEINNFQQFAGESVSESWECFKRLLQSCPHHGIPRCIQIETYYKDLNDATRLPDPRAVQGKSSKGLVESESYTTLNSNIENLTVLVMRSMMQQSSVGALTGTANVNQIQGISCSFCEGDHHYNNCPGNPESVYYLGNPQNNRNNLYSNTYNPGWRNHPNFSWSGDQGGHNAGTSSAPAFQHKVSYPPGFVNQGQMVARRQSEGSIASLEKLMKQYMANNDATVQSQATSLRNLKLQVGQLATDLKSKPIRVPEKRKQAEHENAPAEYSPAPPYPKRLQKKERNVQFNKFLDVLKQLHVNIPLVEALEQMPNYVRFLKEILIKKRTLGEYDTIGLALCDLGANINLMPLSIYNKLGIGEARPTIVTLQLADRSITHPEGKIEDVLVIVDKFFFPADFIILDYDADKEVPIILGRPFLATGRALVDVHKGELTMRVQD</sequence>
<dbReference type="Gene3D" id="2.40.70.10">
    <property type="entry name" value="Acid Proteases"/>
    <property type="match status" value="1"/>
</dbReference>
<evidence type="ECO:0000256" key="1">
    <source>
        <dbReference type="SAM" id="MobiDB-lite"/>
    </source>
</evidence>
<proteinExistence type="predicted"/>
<dbReference type="PANTHER" id="PTHR33067">
    <property type="entry name" value="RNA-DIRECTED DNA POLYMERASE-RELATED"/>
    <property type="match status" value="1"/>
</dbReference>
<feature type="region of interest" description="Disordered" evidence="1">
    <location>
        <begin position="341"/>
        <end position="367"/>
    </location>
</feature>
<dbReference type="PANTHER" id="PTHR33067:SF9">
    <property type="entry name" value="RNA-DIRECTED DNA POLYMERASE"/>
    <property type="match status" value="1"/>
</dbReference>
<dbReference type="InterPro" id="IPR021109">
    <property type="entry name" value="Peptidase_aspartic_dom_sf"/>
</dbReference>
<reference evidence="4" key="1">
    <citation type="submission" date="2025-08" db="UniProtKB">
        <authorList>
            <consortium name="RefSeq"/>
        </authorList>
    </citation>
    <scope>IDENTIFICATION</scope>
    <source>
        <strain evidence="4">OHB3-1</strain>
    </source>
</reference>
<organism evidence="3 4">
    <name type="scientific">Momordica charantia</name>
    <name type="common">Bitter gourd</name>
    <name type="synonym">Balsam pear</name>
    <dbReference type="NCBI Taxonomy" id="3673"/>
    <lineage>
        <taxon>Eukaryota</taxon>
        <taxon>Viridiplantae</taxon>
        <taxon>Streptophyta</taxon>
        <taxon>Embryophyta</taxon>
        <taxon>Tracheophyta</taxon>
        <taxon>Spermatophyta</taxon>
        <taxon>Magnoliopsida</taxon>
        <taxon>eudicotyledons</taxon>
        <taxon>Gunneridae</taxon>
        <taxon>Pentapetalae</taxon>
        <taxon>rosids</taxon>
        <taxon>fabids</taxon>
        <taxon>Cucurbitales</taxon>
        <taxon>Cucurbitaceae</taxon>
        <taxon>Momordiceae</taxon>
        <taxon>Momordica</taxon>
    </lineage>
</organism>
<evidence type="ECO:0000313" key="4">
    <source>
        <dbReference type="RefSeq" id="XP_022158611.1"/>
    </source>
</evidence>
<evidence type="ECO:0000313" key="3">
    <source>
        <dbReference type="Proteomes" id="UP000504603"/>
    </source>
</evidence>
<gene>
    <name evidence="4" type="primary">LOC111025065</name>
</gene>
<dbReference type="RefSeq" id="XP_022158611.1">
    <property type="nucleotide sequence ID" value="XM_022302919.1"/>
</dbReference>
<feature type="domain" description="Retrotransposon gag" evidence="2">
    <location>
        <begin position="46"/>
        <end position="139"/>
    </location>
</feature>